<dbReference type="EMBL" id="CAOQHR010000010">
    <property type="protein sequence ID" value="CAI6340685.1"/>
    <property type="molecule type" value="Genomic_DNA"/>
</dbReference>
<dbReference type="InterPro" id="IPR008729">
    <property type="entry name" value="PA_de_COase"/>
</dbReference>
<evidence type="ECO:0000313" key="2">
    <source>
        <dbReference type="Proteomes" id="UP001152607"/>
    </source>
</evidence>
<dbReference type="PANTHER" id="PTHR40087">
    <property type="entry name" value="PHENOLIC ACID DECARBOXYLASE PADC"/>
    <property type="match status" value="1"/>
</dbReference>
<evidence type="ECO:0000313" key="1">
    <source>
        <dbReference type="EMBL" id="CAI6340685.1"/>
    </source>
</evidence>
<sequence>MAVGDSLPDYLTNTPLHQSFDSDILDTHLIYDYDAQDTDGKPEKWRYEIWCFSDTRVVYAVHGGPMAGRNNYQRAMYQCIRPGELWQINWLEETGTIVSIVYDIKEQRITTLGAFSEGHWKEADKARGDKRNSEDFERWRTLARIGNQTSRLMLSEQANIVQSFKGKGDLKPILQGDPVF</sequence>
<comment type="caution">
    <text evidence="1">The sequence shown here is derived from an EMBL/GenBank/DDBJ whole genome shotgun (WGS) entry which is preliminary data.</text>
</comment>
<protein>
    <recommendedName>
        <fullName evidence="3">Phenolic acid decarboxylase</fullName>
    </recommendedName>
</protein>
<proteinExistence type="predicted"/>
<dbReference type="Gene3D" id="2.40.128.20">
    <property type="match status" value="1"/>
</dbReference>
<evidence type="ECO:0008006" key="3">
    <source>
        <dbReference type="Google" id="ProtNLM"/>
    </source>
</evidence>
<dbReference type="Proteomes" id="UP001152607">
    <property type="component" value="Unassembled WGS sequence"/>
</dbReference>
<gene>
    <name evidence="1" type="ORF">PDIGIT_LOCUS13869</name>
</gene>
<dbReference type="InterPro" id="IPR012674">
    <property type="entry name" value="Calycin"/>
</dbReference>
<accession>A0A9W4XU25</accession>
<dbReference type="GO" id="GO:0016831">
    <property type="term" value="F:carboxy-lyase activity"/>
    <property type="evidence" value="ECO:0007669"/>
    <property type="project" value="InterPro"/>
</dbReference>
<dbReference type="AlphaFoldDB" id="A0A9W4XU25"/>
<name>A0A9W4XU25_9PLEO</name>
<dbReference type="SUPFAM" id="SSF50814">
    <property type="entry name" value="Lipocalins"/>
    <property type="match status" value="1"/>
</dbReference>
<reference evidence="1" key="1">
    <citation type="submission" date="2023-01" db="EMBL/GenBank/DDBJ databases">
        <authorList>
            <person name="Van Ghelder C."/>
            <person name="Rancurel C."/>
        </authorList>
    </citation>
    <scope>NUCLEOTIDE SEQUENCE</scope>
    <source>
        <strain evidence="1">CNCM I-4278</strain>
    </source>
</reference>
<dbReference type="PANTHER" id="PTHR40087:SF1">
    <property type="entry name" value="PHENOLIC ACID DECARBOXYLASE PADC"/>
    <property type="match status" value="1"/>
</dbReference>
<dbReference type="OrthoDB" id="4415004at2759"/>
<keyword evidence="2" id="KW-1185">Reference proteome</keyword>
<dbReference type="Pfam" id="PF05870">
    <property type="entry name" value="PA_decarbox"/>
    <property type="match status" value="1"/>
</dbReference>
<organism evidence="1 2">
    <name type="scientific">Periconia digitata</name>
    <dbReference type="NCBI Taxonomy" id="1303443"/>
    <lineage>
        <taxon>Eukaryota</taxon>
        <taxon>Fungi</taxon>
        <taxon>Dikarya</taxon>
        <taxon>Ascomycota</taxon>
        <taxon>Pezizomycotina</taxon>
        <taxon>Dothideomycetes</taxon>
        <taxon>Pleosporomycetidae</taxon>
        <taxon>Pleosporales</taxon>
        <taxon>Massarineae</taxon>
        <taxon>Periconiaceae</taxon>
        <taxon>Periconia</taxon>
    </lineage>
</organism>